<dbReference type="InterPro" id="IPR011993">
    <property type="entry name" value="PH-like_dom_sf"/>
</dbReference>
<evidence type="ECO:0000259" key="2">
    <source>
        <dbReference type="PROSITE" id="PS50057"/>
    </source>
</evidence>
<feature type="compositionally biased region" description="Basic and acidic residues" evidence="1">
    <location>
        <begin position="1221"/>
        <end position="1240"/>
    </location>
</feature>
<dbReference type="InterPro" id="IPR000299">
    <property type="entry name" value="FERM_domain"/>
</dbReference>
<evidence type="ECO:0000313" key="3">
    <source>
        <dbReference type="EMBL" id="TGZ71067.1"/>
    </source>
</evidence>
<dbReference type="SUPFAM" id="SSF47031">
    <property type="entry name" value="Second domain of FERM"/>
    <property type="match status" value="1"/>
</dbReference>
<dbReference type="InterPro" id="IPR014352">
    <property type="entry name" value="FERM/acyl-CoA-bd_prot_sf"/>
</dbReference>
<dbReference type="Pfam" id="PF09380">
    <property type="entry name" value="FERM_C"/>
    <property type="match status" value="1"/>
</dbReference>
<feature type="compositionally biased region" description="Polar residues" evidence="1">
    <location>
        <begin position="829"/>
        <end position="845"/>
    </location>
</feature>
<dbReference type="PROSITE" id="PS50057">
    <property type="entry name" value="FERM_3"/>
    <property type="match status" value="1"/>
</dbReference>
<feature type="region of interest" description="Disordered" evidence="1">
    <location>
        <begin position="639"/>
        <end position="697"/>
    </location>
</feature>
<feature type="region of interest" description="Disordered" evidence="1">
    <location>
        <begin position="565"/>
        <end position="625"/>
    </location>
</feature>
<dbReference type="EMBL" id="SJOL01004899">
    <property type="protein sequence ID" value="TGZ71067.1"/>
    <property type="molecule type" value="Genomic_DNA"/>
</dbReference>
<feature type="compositionally biased region" description="Low complexity" evidence="1">
    <location>
        <begin position="806"/>
        <end position="828"/>
    </location>
</feature>
<evidence type="ECO:0000256" key="1">
    <source>
        <dbReference type="SAM" id="MobiDB-lite"/>
    </source>
</evidence>
<feature type="compositionally biased region" description="Polar residues" evidence="1">
    <location>
        <begin position="963"/>
        <end position="973"/>
    </location>
</feature>
<dbReference type="SUPFAM" id="SSF50729">
    <property type="entry name" value="PH domain-like"/>
    <property type="match status" value="1"/>
</dbReference>
<feature type="domain" description="FERM" evidence="2">
    <location>
        <begin position="76"/>
        <end position="362"/>
    </location>
</feature>
<feature type="compositionally biased region" description="Polar residues" evidence="1">
    <location>
        <begin position="568"/>
        <end position="580"/>
    </location>
</feature>
<feature type="compositionally biased region" description="Polar residues" evidence="1">
    <location>
        <begin position="1196"/>
        <end position="1206"/>
    </location>
</feature>
<dbReference type="SMART" id="SM00295">
    <property type="entry name" value="B41"/>
    <property type="match status" value="1"/>
</dbReference>
<dbReference type="Pfam" id="PF09379">
    <property type="entry name" value="FERM_N"/>
    <property type="match status" value="1"/>
</dbReference>
<gene>
    <name evidence="3" type="ORF">CRM22_002849</name>
</gene>
<feature type="compositionally biased region" description="Polar residues" evidence="1">
    <location>
        <begin position="1038"/>
        <end position="1047"/>
    </location>
</feature>
<feature type="compositionally biased region" description="Basic and acidic residues" evidence="1">
    <location>
        <begin position="430"/>
        <end position="447"/>
    </location>
</feature>
<feature type="compositionally biased region" description="Polar residues" evidence="1">
    <location>
        <begin position="498"/>
        <end position="521"/>
    </location>
</feature>
<dbReference type="InterPro" id="IPR018979">
    <property type="entry name" value="FERM_N"/>
</dbReference>
<keyword evidence="4" id="KW-1185">Reference proteome</keyword>
<dbReference type="OrthoDB" id="6266673at2759"/>
<name>A0A4S2MAC4_OPIFE</name>
<dbReference type="SUPFAM" id="SSF54236">
    <property type="entry name" value="Ubiquitin-like"/>
    <property type="match status" value="1"/>
</dbReference>
<feature type="region of interest" description="Disordered" evidence="1">
    <location>
        <begin position="1"/>
        <end position="67"/>
    </location>
</feature>
<feature type="region of interest" description="Disordered" evidence="1">
    <location>
        <begin position="803"/>
        <end position="857"/>
    </location>
</feature>
<dbReference type="PANTHER" id="PTHR23280:SF32">
    <property type="entry name" value="FI22325P1"/>
    <property type="match status" value="1"/>
</dbReference>
<dbReference type="Pfam" id="PF00373">
    <property type="entry name" value="FERM_M"/>
    <property type="match status" value="1"/>
</dbReference>
<feature type="region of interest" description="Disordered" evidence="1">
    <location>
        <begin position="419"/>
        <end position="531"/>
    </location>
</feature>
<feature type="compositionally biased region" description="Low complexity" evidence="1">
    <location>
        <begin position="9"/>
        <end position="20"/>
    </location>
</feature>
<dbReference type="InterPro" id="IPR029071">
    <property type="entry name" value="Ubiquitin-like_domsf"/>
</dbReference>
<protein>
    <recommendedName>
        <fullName evidence="2">FERM domain-containing protein</fullName>
    </recommendedName>
</protein>
<dbReference type="Gene3D" id="1.20.80.10">
    <property type="match status" value="1"/>
</dbReference>
<feature type="compositionally biased region" description="Basic and acidic residues" evidence="1">
    <location>
        <begin position="1016"/>
        <end position="1025"/>
    </location>
</feature>
<proteinExistence type="predicted"/>
<dbReference type="Gene3D" id="3.10.20.90">
    <property type="entry name" value="Phosphatidylinositol 3-kinase Catalytic Subunit, Chain A, domain 1"/>
    <property type="match status" value="1"/>
</dbReference>
<organism evidence="3 4">
    <name type="scientific">Opisthorchis felineus</name>
    <dbReference type="NCBI Taxonomy" id="147828"/>
    <lineage>
        <taxon>Eukaryota</taxon>
        <taxon>Metazoa</taxon>
        <taxon>Spiralia</taxon>
        <taxon>Lophotrochozoa</taxon>
        <taxon>Platyhelminthes</taxon>
        <taxon>Trematoda</taxon>
        <taxon>Digenea</taxon>
        <taxon>Opisthorchiida</taxon>
        <taxon>Opisthorchiata</taxon>
        <taxon>Opisthorchiidae</taxon>
        <taxon>Opisthorchis</taxon>
    </lineage>
</organism>
<dbReference type="InterPro" id="IPR019749">
    <property type="entry name" value="Band_41_domain"/>
</dbReference>
<feature type="compositionally biased region" description="Basic and acidic residues" evidence="1">
    <location>
        <begin position="595"/>
        <end position="606"/>
    </location>
</feature>
<feature type="compositionally biased region" description="Polar residues" evidence="1">
    <location>
        <begin position="21"/>
        <end position="30"/>
    </location>
</feature>
<feature type="compositionally biased region" description="Polar residues" evidence="1">
    <location>
        <begin position="648"/>
        <end position="659"/>
    </location>
</feature>
<comment type="caution">
    <text evidence="3">The sequence shown here is derived from an EMBL/GenBank/DDBJ whole genome shotgun (WGS) entry which is preliminary data.</text>
</comment>
<feature type="region of interest" description="Disordered" evidence="1">
    <location>
        <begin position="1168"/>
        <end position="1240"/>
    </location>
</feature>
<dbReference type="STRING" id="147828.A0A4S2MAC4"/>
<dbReference type="InterPro" id="IPR018980">
    <property type="entry name" value="FERM_PH-like_C"/>
</dbReference>
<feature type="region of interest" description="Disordered" evidence="1">
    <location>
        <begin position="951"/>
        <end position="979"/>
    </location>
</feature>
<dbReference type="GO" id="GO:0005856">
    <property type="term" value="C:cytoskeleton"/>
    <property type="evidence" value="ECO:0007669"/>
    <property type="project" value="TreeGrafter"/>
</dbReference>
<feature type="compositionally biased region" description="Polar residues" evidence="1">
    <location>
        <begin position="449"/>
        <end position="479"/>
    </location>
</feature>
<sequence>MQSAKVKKSPGSGFSSPGKGTVTSEGQSRQSRVDTEQNHARSLSSPADNRSKSRGQPIPLHTNLDDRKEDHSMNLFMVEVKLLSDEEAPLQLEVTNSCLGRALFNQVIERLNGIVAKDYFGLRYLDRNKQRQWLEMSKTVYKQLKHVTPRSLNFRVKHYPSDPLAEFRQEKTRYLLYLQLRRDLHSGRLIGRNTEMHMLAACILQAEIGDYDVLVDYLGSEGTLADLKMFANVTPRTEAKICELHKTLKGPSMEEAENKFLEHASHFETYGIEPLYVQDRKGNHFYMGLSHEGVVTFRGSRKAHVFTWHKINKISYEGKLFIIQVEWEQRRHTLGFKCPTAESAEALWKWAVDRQCFFTLSRSVDAKESKANGGIFKRRQFYTFTGRCQKELMLLNSSLPTIPQPSVSRSRSLLNLAKSVRQTRQSKSQNDLDRKLAVSHDNLRDGDMNSGTALQRHQSALETRQTEEASNLMPTSNHLGQQVRGMVGNGGQGGLTKAINNTNSQSTPSLLHSVPPTQQQAVEPPMSGLNGVRDAERSIRAETVSVSAANEGGSKQEVLSTLGEDVLSTENNDVSLTNTKGETDRLSEQQPQELSEPKITDGDESKQTVVQTKPEPRQPVEDSDISDIEQNAEATDQIAEDGDGFGNTGSVNTLSSSPLHSADDEDETDGKAHKDSESQMLLDDTKPTAAKRTVKSVTTNDQVGNWLGAEGIRTYAGLNNGGHPQNNIPQQTSHYSEMSERNKYLQTGRSSLTNATATTWTTSPRPSVHGIDRASTYSKARNAMTSESEAEANSIALNIRKATITRTSTQPMSSSSTPRPSSMRSSQMEPRTSLTTGSQRPTFVSSMEPMSRSLPSQCIGIRDVEEYIDSNESYSTTDHFASDTFQPMSSNKLNGRVPKPALSKPPLSPPQGQNATDLYFPFARNMKPCPPYSSLANRPQDYRTLAAIPSRRSPTRRELRFATSKNRNNSDRSGNVPVTPLEIDLSVENFSRTPPMMVLDRPDRPMVEQLTTSHSGDYRSTRRSQDLSPQPRDWHQPANLSLSPTENSTLPSFKELVISPSTTCPPFGTTYSTATSPIRPSVQEVCVPTLIKSCGFYSSSVPPATPKTSGTEPDHQVYKSPSRTNNEILLEHGYRPSVAGHQSRVDSHLRTTDIASSYRGLGSSAAQLAAGGTVHPQRTVRTTSSEHLPITDLDSVASTSRGSSTKFAVPGIAQTGIESSGKSDSESRLRDQPPGVEQKDIREQRLTEMKRSELRCRSPTTNTTSTIPAEIRFRSPTSIDTATATSSPGPASIKDYAQSIDSTLRSEIESGQRSVSKLTRTLGVPPLAQVSNVQSTVATEIPTPPTLPSAAQITMPTPPPTDLTAGESRVDETTLRPLLQQLFYYFIVGYFVFKLTRWLGIRPALGQSDGQESMFIRILRAIFSFIFSLD</sequence>
<dbReference type="InterPro" id="IPR019748">
    <property type="entry name" value="FERM_central"/>
</dbReference>
<dbReference type="SMART" id="SM01196">
    <property type="entry name" value="FERM_C"/>
    <property type="match status" value="1"/>
</dbReference>
<dbReference type="PANTHER" id="PTHR23280">
    <property type="entry name" value="4.1 G PROTEIN"/>
    <property type="match status" value="1"/>
</dbReference>
<dbReference type="Proteomes" id="UP000308267">
    <property type="component" value="Unassembled WGS sequence"/>
</dbReference>
<feature type="region of interest" description="Disordered" evidence="1">
    <location>
        <begin position="1011"/>
        <end position="1047"/>
    </location>
</feature>
<dbReference type="Gene3D" id="2.30.29.30">
    <property type="entry name" value="Pleckstrin-homology domain (PH domain)/Phosphotyrosine-binding domain (PTB)"/>
    <property type="match status" value="1"/>
</dbReference>
<dbReference type="PRINTS" id="PR00935">
    <property type="entry name" value="BAND41"/>
</dbReference>
<dbReference type="CDD" id="cd14473">
    <property type="entry name" value="FERM_B-lobe"/>
    <property type="match status" value="1"/>
</dbReference>
<feature type="compositionally biased region" description="Polar residues" evidence="1">
    <location>
        <begin position="420"/>
        <end position="429"/>
    </location>
</feature>
<evidence type="ECO:0000313" key="4">
    <source>
        <dbReference type="Proteomes" id="UP000308267"/>
    </source>
</evidence>
<dbReference type="InterPro" id="IPR035963">
    <property type="entry name" value="FERM_2"/>
</dbReference>
<reference evidence="3 4" key="1">
    <citation type="journal article" date="2019" name="BMC Genomics">
        <title>New insights from Opisthorchis felineus genome: update on genomics of the epidemiologically important liver flukes.</title>
        <authorList>
            <person name="Ershov N.I."/>
            <person name="Mordvinov V.A."/>
            <person name="Prokhortchouk E.B."/>
            <person name="Pakharukova M.Y."/>
            <person name="Gunbin K.V."/>
            <person name="Ustyantsev K."/>
            <person name="Genaev M.A."/>
            <person name="Blinov A.G."/>
            <person name="Mazur A."/>
            <person name="Boulygina E."/>
            <person name="Tsygankova S."/>
            <person name="Khrameeva E."/>
            <person name="Chekanov N."/>
            <person name="Fan G."/>
            <person name="Xiao A."/>
            <person name="Zhang H."/>
            <person name="Xu X."/>
            <person name="Yang H."/>
            <person name="Solovyev V."/>
            <person name="Lee S.M."/>
            <person name="Liu X."/>
            <person name="Afonnikov D.A."/>
            <person name="Skryabin K.G."/>
        </authorList>
    </citation>
    <scope>NUCLEOTIDE SEQUENCE [LARGE SCALE GENOMIC DNA]</scope>
    <source>
        <strain evidence="3">AK-0245</strain>
        <tissue evidence="3">Whole organism</tissue>
    </source>
</reference>
<accession>A0A4S2MAC4</accession>
<dbReference type="GO" id="GO:0031032">
    <property type="term" value="P:actomyosin structure organization"/>
    <property type="evidence" value="ECO:0007669"/>
    <property type="project" value="TreeGrafter"/>
</dbReference>